<feature type="non-terminal residue" evidence="2">
    <location>
        <position position="88"/>
    </location>
</feature>
<dbReference type="RefSeq" id="WP_152783872.1">
    <property type="nucleotide sequence ID" value="NZ_VJZE01000073.1"/>
</dbReference>
<dbReference type="InterPro" id="IPR000600">
    <property type="entry name" value="ROK"/>
</dbReference>
<organism evidence="2 3">
    <name type="scientific">Streptomyces phyllanthi</name>
    <dbReference type="NCBI Taxonomy" id="1803180"/>
    <lineage>
        <taxon>Bacteria</taxon>
        <taxon>Bacillati</taxon>
        <taxon>Actinomycetota</taxon>
        <taxon>Actinomycetes</taxon>
        <taxon>Kitasatosporales</taxon>
        <taxon>Streptomycetaceae</taxon>
        <taxon>Streptomyces</taxon>
    </lineage>
</organism>
<accession>A0A5N8W072</accession>
<dbReference type="SUPFAM" id="SSF53067">
    <property type="entry name" value="Actin-like ATPase domain"/>
    <property type="match status" value="1"/>
</dbReference>
<dbReference type="Proteomes" id="UP000326979">
    <property type="component" value="Unassembled WGS sequence"/>
</dbReference>
<evidence type="ECO:0000313" key="3">
    <source>
        <dbReference type="Proteomes" id="UP000326979"/>
    </source>
</evidence>
<dbReference type="AlphaFoldDB" id="A0A5N8W072"/>
<gene>
    <name evidence="2" type="ORF">FNH04_13585</name>
</gene>
<keyword evidence="3" id="KW-1185">Reference proteome</keyword>
<comment type="caution">
    <text evidence="2">The sequence shown here is derived from an EMBL/GenBank/DDBJ whole genome shotgun (WGS) entry which is preliminary data.</text>
</comment>
<dbReference type="InterPro" id="IPR043129">
    <property type="entry name" value="ATPase_NBD"/>
</dbReference>
<name>A0A5N8W072_9ACTN</name>
<evidence type="ECO:0000256" key="1">
    <source>
        <dbReference type="ARBA" id="ARBA00006479"/>
    </source>
</evidence>
<dbReference type="OrthoDB" id="3189808at2"/>
<dbReference type="Pfam" id="PF00480">
    <property type="entry name" value="ROK"/>
    <property type="match status" value="1"/>
</dbReference>
<reference evidence="2 3" key="1">
    <citation type="submission" date="2019-07" db="EMBL/GenBank/DDBJ databases">
        <title>New species of Amycolatopsis and Streptomyces.</title>
        <authorList>
            <person name="Duangmal K."/>
            <person name="Teo W.F.A."/>
            <person name="Lipun K."/>
        </authorList>
    </citation>
    <scope>NUCLEOTIDE SEQUENCE [LARGE SCALE GENOMIC DNA]</scope>
    <source>
        <strain evidence="2 3">TISTR 2346</strain>
    </source>
</reference>
<proteinExistence type="inferred from homology"/>
<comment type="similarity">
    <text evidence="1">Belongs to the ROK (NagC/XylR) family.</text>
</comment>
<sequence>MCAAGFRPRLLPPDDSLDSIAVAREIFRFAEEGDTEARAVIEQEGRTIGEAIATVCAVVDPELVLLGGPIGSHPALLARVREAVNALA</sequence>
<dbReference type="Gene3D" id="3.30.420.40">
    <property type="match status" value="1"/>
</dbReference>
<evidence type="ECO:0000313" key="2">
    <source>
        <dbReference type="EMBL" id="MPY40897.1"/>
    </source>
</evidence>
<protein>
    <submittedName>
        <fullName evidence="2">ROK family protein</fullName>
    </submittedName>
</protein>
<dbReference type="EMBL" id="VJZE01000073">
    <property type="protein sequence ID" value="MPY40897.1"/>
    <property type="molecule type" value="Genomic_DNA"/>
</dbReference>